<dbReference type="GO" id="GO:0030576">
    <property type="term" value="P:Cajal body organization"/>
    <property type="evidence" value="ECO:0007669"/>
    <property type="project" value="TreeGrafter"/>
</dbReference>
<evidence type="ECO:0000256" key="1">
    <source>
        <dbReference type="ARBA" id="ARBA00038279"/>
    </source>
</evidence>
<dbReference type="InterPro" id="IPR036322">
    <property type="entry name" value="WD40_repeat_dom_sf"/>
</dbReference>
<dbReference type="PANTHER" id="PTHR13211">
    <property type="entry name" value="TELOMERASE CAJAL BODY PROTEIN 1"/>
    <property type="match status" value="1"/>
</dbReference>
<dbReference type="GO" id="GO:0015030">
    <property type="term" value="C:Cajal body"/>
    <property type="evidence" value="ECO:0007669"/>
    <property type="project" value="TreeGrafter"/>
</dbReference>
<sequence length="382" mass="43892">HYCEYNFKEFIEIAKSTKPFDLEKFLIGCKWSPDGTCLLTNCADFTIRIFDLPIQLYNKYIWNRKEVLPELLPSLQVVEGGQIYDYEWYPFMSSLSPDTCCFLTTSNKSPVHLWDAYTGKIRATYRGYNRVDETDNAMCVKFSLNGEKIYCGYKNEIKIFDIAIPGRDCTSIDTKHMAGQTGLISCIAENPAVPNMFAAGSYKRSIGLYLESGDNICLLKGQRCGVTHILWSHDGSCLYSGGRKDNEIICWDMRNPGEVLYIMERRVDTNQRIYFDLTPDGKYLISGNTNGEIIGWDLNQTTEISEKQKHLFKFQAHLDCVNGISVHRQIPLLATSSGQHHFPDLTSDDEDNNFFDMKKMISRIENSIKLWWIGRLEDHDES</sequence>
<proteinExistence type="evidence at transcript level"/>
<accession>A0A023F0Q5</accession>
<evidence type="ECO:0000256" key="3">
    <source>
        <dbReference type="PROSITE-ProRule" id="PRU00221"/>
    </source>
</evidence>
<dbReference type="InterPro" id="IPR015943">
    <property type="entry name" value="WD40/YVTN_repeat-like_dom_sf"/>
</dbReference>
<evidence type="ECO:0000313" key="4">
    <source>
        <dbReference type="EMBL" id="JAC15077.1"/>
    </source>
</evidence>
<comment type="similarity">
    <text evidence="1">Belongs to the TCAB1 family.</text>
</comment>
<name>A0A023F0Q5_TRIIF</name>
<dbReference type="AlphaFoldDB" id="A0A023F0Q5"/>
<dbReference type="InterPro" id="IPR051150">
    <property type="entry name" value="SWT21/TCAB1_mRNA_Telomere"/>
</dbReference>
<dbReference type="Pfam" id="PF00400">
    <property type="entry name" value="WD40"/>
    <property type="match status" value="2"/>
</dbReference>
<evidence type="ECO:0000256" key="2">
    <source>
        <dbReference type="ARBA" id="ARBA00041558"/>
    </source>
</evidence>
<protein>
    <recommendedName>
        <fullName evidence="2">WD repeat-containing protein 79</fullName>
    </recommendedName>
</protein>
<dbReference type="PANTHER" id="PTHR13211:SF0">
    <property type="entry name" value="TELOMERASE CAJAL BODY PROTEIN 1"/>
    <property type="match status" value="1"/>
</dbReference>
<organism evidence="4">
    <name type="scientific">Triatoma infestans</name>
    <name type="common">Assassin bug</name>
    <dbReference type="NCBI Taxonomy" id="30076"/>
    <lineage>
        <taxon>Eukaryota</taxon>
        <taxon>Metazoa</taxon>
        <taxon>Ecdysozoa</taxon>
        <taxon>Arthropoda</taxon>
        <taxon>Hexapoda</taxon>
        <taxon>Insecta</taxon>
        <taxon>Pterygota</taxon>
        <taxon>Neoptera</taxon>
        <taxon>Paraneoptera</taxon>
        <taxon>Hemiptera</taxon>
        <taxon>Heteroptera</taxon>
        <taxon>Panheteroptera</taxon>
        <taxon>Cimicomorpha</taxon>
        <taxon>Reduviidae</taxon>
        <taxon>Triatominae</taxon>
        <taxon>Triatoma</taxon>
    </lineage>
</organism>
<feature type="repeat" description="WD" evidence="3">
    <location>
        <begin position="277"/>
        <end position="306"/>
    </location>
</feature>
<feature type="non-terminal residue" evidence="4">
    <location>
        <position position="1"/>
    </location>
</feature>
<dbReference type="InterPro" id="IPR001680">
    <property type="entry name" value="WD40_rpt"/>
</dbReference>
<dbReference type="SUPFAM" id="SSF50978">
    <property type="entry name" value="WD40 repeat-like"/>
    <property type="match status" value="1"/>
</dbReference>
<dbReference type="GO" id="GO:0003723">
    <property type="term" value="F:RNA binding"/>
    <property type="evidence" value="ECO:0007669"/>
    <property type="project" value="TreeGrafter"/>
</dbReference>
<dbReference type="SMART" id="SM00320">
    <property type="entry name" value="WD40"/>
    <property type="match status" value="6"/>
</dbReference>
<keyword evidence="3" id="KW-0853">WD repeat</keyword>
<dbReference type="EMBL" id="GBBI01003635">
    <property type="protein sequence ID" value="JAC15077.1"/>
    <property type="molecule type" value="mRNA"/>
</dbReference>
<dbReference type="PROSITE" id="PS50082">
    <property type="entry name" value="WD_REPEATS_2"/>
    <property type="match status" value="1"/>
</dbReference>
<reference evidence="4" key="1">
    <citation type="journal article" date="2014" name="PLoS Negl. Trop. Dis.">
        <title>An updated insight into the Sialotranscriptome of Triatoma infestans: developmental stage and geographic variations.</title>
        <authorList>
            <person name="Schwarz A."/>
            <person name="Medrano-Mercado N."/>
            <person name="Schaub G.A."/>
            <person name="Struchiner C.J."/>
            <person name="Bargues M.D."/>
            <person name="Levy M.Z."/>
            <person name="Ribeiro J.M."/>
        </authorList>
    </citation>
    <scope>NUCLEOTIDE SEQUENCE</scope>
    <source>
        <strain evidence="4">Chile</strain>
        <tissue evidence="4">Salivary glands</tissue>
    </source>
</reference>
<dbReference type="Gene3D" id="2.130.10.10">
    <property type="entry name" value="YVTN repeat-like/Quinoprotein amine dehydrogenase"/>
    <property type="match status" value="1"/>
</dbReference>